<accession>A0AAD8VWB0</accession>
<dbReference type="EMBL" id="JAUUTY010000006">
    <property type="protein sequence ID" value="KAK1620271.1"/>
    <property type="molecule type" value="Genomic_DNA"/>
</dbReference>
<keyword evidence="3" id="KW-1185">Reference proteome</keyword>
<gene>
    <name evidence="2" type="ORF">QYE76_025788</name>
</gene>
<comment type="caution">
    <text evidence="2">The sequence shown here is derived from an EMBL/GenBank/DDBJ whole genome shotgun (WGS) entry which is preliminary data.</text>
</comment>
<organism evidence="2 3">
    <name type="scientific">Lolium multiflorum</name>
    <name type="common">Italian ryegrass</name>
    <name type="synonym">Lolium perenne subsp. multiflorum</name>
    <dbReference type="NCBI Taxonomy" id="4521"/>
    <lineage>
        <taxon>Eukaryota</taxon>
        <taxon>Viridiplantae</taxon>
        <taxon>Streptophyta</taxon>
        <taxon>Embryophyta</taxon>
        <taxon>Tracheophyta</taxon>
        <taxon>Spermatophyta</taxon>
        <taxon>Magnoliopsida</taxon>
        <taxon>Liliopsida</taxon>
        <taxon>Poales</taxon>
        <taxon>Poaceae</taxon>
        <taxon>BOP clade</taxon>
        <taxon>Pooideae</taxon>
        <taxon>Poodae</taxon>
        <taxon>Poeae</taxon>
        <taxon>Poeae Chloroplast Group 2 (Poeae type)</taxon>
        <taxon>Loliodinae</taxon>
        <taxon>Loliinae</taxon>
        <taxon>Lolium</taxon>
    </lineage>
</organism>
<evidence type="ECO:0000313" key="3">
    <source>
        <dbReference type="Proteomes" id="UP001231189"/>
    </source>
</evidence>
<dbReference type="CDD" id="cd06222">
    <property type="entry name" value="RNase_H_like"/>
    <property type="match status" value="1"/>
</dbReference>
<evidence type="ECO:0000259" key="1">
    <source>
        <dbReference type="Pfam" id="PF13456"/>
    </source>
</evidence>
<dbReference type="Proteomes" id="UP001231189">
    <property type="component" value="Unassembled WGS sequence"/>
</dbReference>
<protein>
    <recommendedName>
        <fullName evidence="1">RNase H type-1 domain-containing protein</fullName>
    </recommendedName>
</protein>
<proteinExistence type="predicted"/>
<reference evidence="2" key="1">
    <citation type="submission" date="2023-07" db="EMBL/GenBank/DDBJ databases">
        <title>A chromosome-level genome assembly of Lolium multiflorum.</title>
        <authorList>
            <person name="Chen Y."/>
            <person name="Copetti D."/>
            <person name="Kolliker R."/>
            <person name="Studer B."/>
        </authorList>
    </citation>
    <scope>NUCLEOTIDE SEQUENCE</scope>
    <source>
        <strain evidence="2">02402/16</strain>
        <tissue evidence="2">Leaf</tissue>
    </source>
</reference>
<dbReference type="GO" id="GO:0003676">
    <property type="term" value="F:nucleic acid binding"/>
    <property type="evidence" value="ECO:0007669"/>
    <property type="project" value="InterPro"/>
</dbReference>
<feature type="domain" description="RNase H type-1" evidence="1">
    <location>
        <begin position="125"/>
        <end position="204"/>
    </location>
</feature>
<sequence>MSEVWDMPGKDLLFEHNPDWFLHVLKRSNDNQRAPLLMTLWRIWHIHNEITHNKKPAPTEASKRFLVSYMDSLKLIEQHPVTDVVKGKQIIDQGKGPVRRPRCEQVHTSVKQQWRPPEEGYVKLNVDGAFSPDGQAGAGMILRNAEGRVLFAACRQLRQCADALHAELAAMEEGLGFALNWTTEPVIVETDCAEAIKLISFGSPNLSLYAIELVLLERELRKER</sequence>
<dbReference type="InterPro" id="IPR044730">
    <property type="entry name" value="RNase_H-like_dom_plant"/>
</dbReference>
<dbReference type="SUPFAM" id="SSF53098">
    <property type="entry name" value="Ribonuclease H-like"/>
    <property type="match status" value="1"/>
</dbReference>
<dbReference type="InterPro" id="IPR052929">
    <property type="entry name" value="RNase_H-like_EbsB-rel"/>
</dbReference>
<dbReference type="InterPro" id="IPR002156">
    <property type="entry name" value="RNaseH_domain"/>
</dbReference>
<dbReference type="Pfam" id="PF13456">
    <property type="entry name" value="RVT_3"/>
    <property type="match status" value="1"/>
</dbReference>
<dbReference type="PANTHER" id="PTHR47074">
    <property type="entry name" value="BNAC02G40300D PROTEIN"/>
    <property type="match status" value="1"/>
</dbReference>
<dbReference type="AlphaFoldDB" id="A0AAD8VWB0"/>
<dbReference type="PANTHER" id="PTHR47074:SF11">
    <property type="entry name" value="REVERSE TRANSCRIPTASE-LIKE PROTEIN"/>
    <property type="match status" value="1"/>
</dbReference>
<dbReference type="InterPro" id="IPR012337">
    <property type="entry name" value="RNaseH-like_sf"/>
</dbReference>
<name>A0AAD8VWB0_LOLMU</name>
<dbReference type="GO" id="GO:0004523">
    <property type="term" value="F:RNA-DNA hybrid ribonuclease activity"/>
    <property type="evidence" value="ECO:0007669"/>
    <property type="project" value="InterPro"/>
</dbReference>
<dbReference type="InterPro" id="IPR036397">
    <property type="entry name" value="RNaseH_sf"/>
</dbReference>
<evidence type="ECO:0000313" key="2">
    <source>
        <dbReference type="EMBL" id="KAK1620271.1"/>
    </source>
</evidence>
<dbReference type="Gene3D" id="3.30.420.10">
    <property type="entry name" value="Ribonuclease H-like superfamily/Ribonuclease H"/>
    <property type="match status" value="1"/>
</dbReference>